<dbReference type="Proteomes" id="UP000029981">
    <property type="component" value="Chromosome 2"/>
</dbReference>
<dbReference type="GO" id="GO:0008234">
    <property type="term" value="F:cysteine-type peptidase activity"/>
    <property type="evidence" value="ECO:0007669"/>
    <property type="project" value="UniProtKB-KW"/>
</dbReference>
<evidence type="ECO:0000256" key="4">
    <source>
        <dbReference type="ARBA" id="ARBA00022807"/>
    </source>
</evidence>
<reference evidence="6 7" key="4">
    <citation type="journal article" date="2011" name="BMC Genomics">
        <title>RNA-Seq improves annotation of protein-coding genes in the cucumber genome.</title>
        <authorList>
            <person name="Li Z."/>
            <person name="Zhang Z."/>
            <person name="Yan P."/>
            <person name="Huang S."/>
            <person name="Fei Z."/>
            <person name="Lin K."/>
        </authorList>
    </citation>
    <scope>NUCLEOTIDE SEQUENCE [LARGE SCALE GENOMIC DNA]</scope>
    <source>
        <strain evidence="7">cv. 9930</strain>
    </source>
</reference>
<evidence type="ECO:0000313" key="6">
    <source>
        <dbReference type="EMBL" id="KGN60846.1"/>
    </source>
</evidence>
<keyword evidence="3" id="KW-0378">Hydrolase</keyword>
<dbReference type="GO" id="GO:0006508">
    <property type="term" value="P:proteolysis"/>
    <property type="evidence" value="ECO:0007669"/>
    <property type="project" value="UniProtKB-KW"/>
</dbReference>
<evidence type="ECO:0000259" key="5">
    <source>
        <dbReference type="Pfam" id="PF00112"/>
    </source>
</evidence>
<keyword evidence="2" id="KW-0645">Protease</keyword>
<dbReference type="InterPro" id="IPR013128">
    <property type="entry name" value="Peptidase_C1A"/>
</dbReference>
<dbReference type="SUPFAM" id="SSF54001">
    <property type="entry name" value="Cysteine proteinases"/>
    <property type="match status" value="1"/>
</dbReference>
<dbReference type="AlphaFoldDB" id="A0A0A0LLH6"/>
<reference evidence="6 7" key="1">
    <citation type="journal article" date="2009" name="Nat. Genet.">
        <title>The genome of the cucumber, Cucumis sativus L.</title>
        <authorList>
            <person name="Huang S."/>
            <person name="Li R."/>
            <person name="Zhang Z."/>
            <person name="Li L."/>
            <person name="Gu X."/>
            <person name="Fan W."/>
            <person name="Lucas W.J."/>
            <person name="Wang X."/>
            <person name="Xie B."/>
            <person name="Ni P."/>
            <person name="Ren Y."/>
            <person name="Zhu H."/>
            <person name="Li J."/>
            <person name="Lin K."/>
            <person name="Jin W."/>
            <person name="Fei Z."/>
            <person name="Li G."/>
            <person name="Staub J."/>
            <person name="Kilian A."/>
            <person name="van der Vossen E.A."/>
            <person name="Wu Y."/>
            <person name="Guo J."/>
            <person name="He J."/>
            <person name="Jia Z."/>
            <person name="Ren Y."/>
            <person name="Tian G."/>
            <person name="Lu Y."/>
            <person name="Ruan J."/>
            <person name="Qian W."/>
            <person name="Wang M."/>
            <person name="Huang Q."/>
            <person name="Li B."/>
            <person name="Xuan Z."/>
            <person name="Cao J."/>
            <person name="Asan"/>
            <person name="Wu Z."/>
            <person name="Zhang J."/>
            <person name="Cai Q."/>
            <person name="Bai Y."/>
            <person name="Zhao B."/>
            <person name="Han Y."/>
            <person name="Li Y."/>
            <person name="Li X."/>
            <person name="Wang S."/>
            <person name="Shi Q."/>
            <person name="Liu S."/>
            <person name="Cho W.K."/>
            <person name="Kim J.Y."/>
            <person name="Xu Y."/>
            <person name="Heller-Uszynska K."/>
            <person name="Miao H."/>
            <person name="Cheng Z."/>
            <person name="Zhang S."/>
            <person name="Wu J."/>
            <person name="Yang Y."/>
            <person name="Kang H."/>
            <person name="Li M."/>
            <person name="Liang H."/>
            <person name="Ren X."/>
            <person name="Shi Z."/>
            <person name="Wen M."/>
            <person name="Jian M."/>
            <person name="Yang H."/>
            <person name="Zhang G."/>
            <person name="Yang Z."/>
            <person name="Chen R."/>
            <person name="Liu S."/>
            <person name="Li J."/>
            <person name="Ma L."/>
            <person name="Liu H."/>
            <person name="Zhou Y."/>
            <person name="Zhao J."/>
            <person name="Fang X."/>
            <person name="Li G."/>
            <person name="Fang L."/>
            <person name="Li Y."/>
            <person name="Liu D."/>
            <person name="Zheng H."/>
            <person name="Zhang Y."/>
            <person name="Qin N."/>
            <person name="Li Z."/>
            <person name="Yang G."/>
            <person name="Yang S."/>
            <person name="Bolund L."/>
            <person name="Kristiansen K."/>
            <person name="Zheng H."/>
            <person name="Li S."/>
            <person name="Zhang X."/>
            <person name="Yang H."/>
            <person name="Wang J."/>
            <person name="Sun R."/>
            <person name="Zhang B."/>
            <person name="Jiang S."/>
            <person name="Wang J."/>
            <person name="Du Y."/>
            <person name="Li S."/>
        </authorList>
    </citation>
    <scope>NUCLEOTIDE SEQUENCE [LARGE SCALE GENOMIC DNA]</scope>
    <source>
        <strain evidence="7">cv. 9930</strain>
    </source>
</reference>
<organism evidence="6 7">
    <name type="scientific">Cucumis sativus</name>
    <name type="common">Cucumber</name>
    <dbReference type="NCBI Taxonomy" id="3659"/>
    <lineage>
        <taxon>Eukaryota</taxon>
        <taxon>Viridiplantae</taxon>
        <taxon>Streptophyta</taxon>
        <taxon>Embryophyta</taxon>
        <taxon>Tracheophyta</taxon>
        <taxon>Spermatophyta</taxon>
        <taxon>Magnoliopsida</taxon>
        <taxon>eudicotyledons</taxon>
        <taxon>Gunneridae</taxon>
        <taxon>Pentapetalae</taxon>
        <taxon>rosids</taxon>
        <taxon>fabids</taxon>
        <taxon>Cucurbitales</taxon>
        <taxon>Cucurbitaceae</taxon>
        <taxon>Benincaseae</taxon>
        <taxon>Cucumis</taxon>
    </lineage>
</organism>
<evidence type="ECO:0000256" key="2">
    <source>
        <dbReference type="ARBA" id="ARBA00022670"/>
    </source>
</evidence>
<accession>A0A0A0LLH6</accession>
<protein>
    <recommendedName>
        <fullName evidence="5">Peptidase C1A papain C-terminal domain-containing protein</fullName>
    </recommendedName>
</protein>
<sequence length="113" mass="12620">MSLPEQELVDYDVTSGNQECSGGYIYKAFEFIKKTSLTTKTEYPYKRTESACNKQKAKYQSVSISGYEKPASVAIDAGGTIFSSILVEFSQAIEQLNREGTIVEYREASNKAY</sequence>
<keyword evidence="4" id="KW-0788">Thiol protease</keyword>
<dbReference type="Gene3D" id="3.90.70.10">
    <property type="entry name" value="Cysteine proteinases"/>
    <property type="match status" value="1"/>
</dbReference>
<proteinExistence type="inferred from homology"/>
<dbReference type="InterPro" id="IPR038765">
    <property type="entry name" value="Papain-like_cys_pep_sf"/>
</dbReference>
<reference evidence="6 7" key="2">
    <citation type="journal article" date="2009" name="PLoS ONE">
        <title>An integrated genetic and cytogenetic map of the cucumber genome.</title>
        <authorList>
            <person name="Ren Y."/>
            <person name="Zhang Z."/>
            <person name="Liu J."/>
            <person name="Staub J.E."/>
            <person name="Han Y."/>
            <person name="Cheng Z."/>
            <person name="Li X."/>
            <person name="Lu J."/>
            <person name="Miao H."/>
            <person name="Kang H."/>
            <person name="Xie B."/>
            <person name="Gu X."/>
            <person name="Wang X."/>
            <person name="Du Y."/>
            <person name="Jin W."/>
            <person name="Huang S."/>
        </authorList>
    </citation>
    <scope>NUCLEOTIDE SEQUENCE [LARGE SCALE GENOMIC DNA]</scope>
    <source>
        <strain evidence="7">cv. 9930</strain>
    </source>
</reference>
<evidence type="ECO:0000256" key="1">
    <source>
        <dbReference type="ARBA" id="ARBA00008455"/>
    </source>
</evidence>
<gene>
    <name evidence="6" type="ORF">Csa_2G013270</name>
</gene>
<dbReference type="PANTHER" id="PTHR12411">
    <property type="entry name" value="CYSTEINE PROTEASE FAMILY C1-RELATED"/>
    <property type="match status" value="1"/>
</dbReference>
<dbReference type="Gramene" id="KGN60846">
    <property type="protein sequence ID" value="KGN60846"/>
    <property type="gene ID" value="Csa_2G013270"/>
</dbReference>
<feature type="domain" description="Peptidase C1A papain C-terminal" evidence="5">
    <location>
        <begin position="2"/>
        <end position="71"/>
    </location>
</feature>
<reference evidence="6 7" key="3">
    <citation type="journal article" date="2010" name="BMC Genomics">
        <title>Transcriptome sequencing and comparative analysis of cucumber flowers with different sex types.</title>
        <authorList>
            <person name="Guo S."/>
            <person name="Zheng Y."/>
            <person name="Joung J.G."/>
            <person name="Liu S."/>
            <person name="Zhang Z."/>
            <person name="Crasta O.R."/>
            <person name="Sobral B.W."/>
            <person name="Xu Y."/>
            <person name="Huang S."/>
            <person name="Fei Z."/>
        </authorList>
    </citation>
    <scope>NUCLEOTIDE SEQUENCE [LARGE SCALE GENOMIC DNA]</scope>
    <source>
        <strain evidence="7">cv. 9930</strain>
    </source>
</reference>
<dbReference type="Pfam" id="PF00112">
    <property type="entry name" value="Peptidase_C1"/>
    <property type="match status" value="1"/>
</dbReference>
<comment type="similarity">
    <text evidence="1">Belongs to the peptidase C1 family.</text>
</comment>
<keyword evidence="7" id="KW-1185">Reference proteome</keyword>
<dbReference type="InterPro" id="IPR000668">
    <property type="entry name" value="Peptidase_C1A_C"/>
</dbReference>
<name>A0A0A0LLH6_CUCSA</name>
<evidence type="ECO:0000313" key="7">
    <source>
        <dbReference type="Proteomes" id="UP000029981"/>
    </source>
</evidence>
<dbReference type="EMBL" id="CM002923">
    <property type="protein sequence ID" value="KGN60846.1"/>
    <property type="molecule type" value="Genomic_DNA"/>
</dbReference>
<evidence type="ECO:0000256" key="3">
    <source>
        <dbReference type="ARBA" id="ARBA00022801"/>
    </source>
</evidence>